<dbReference type="OrthoDB" id="9803128at2"/>
<proteinExistence type="predicted"/>
<dbReference type="EMBL" id="SODF01000001">
    <property type="protein sequence ID" value="TDW21252.1"/>
    <property type="molecule type" value="Genomic_DNA"/>
</dbReference>
<reference evidence="1 2" key="1">
    <citation type="submission" date="2019-03" db="EMBL/GenBank/DDBJ databases">
        <title>Genomic Encyclopedia of Type Strains, Phase III (KMG-III): the genomes of soil and plant-associated and newly described type strains.</title>
        <authorList>
            <person name="Whitman W."/>
        </authorList>
    </citation>
    <scope>NUCLEOTIDE SEQUENCE [LARGE SCALE GENOMIC DNA]</scope>
    <source>
        <strain evidence="1 2">VKM Ac-2570</strain>
    </source>
</reference>
<evidence type="ECO:0000313" key="1">
    <source>
        <dbReference type="EMBL" id="TDW21252.1"/>
    </source>
</evidence>
<organism evidence="1 2">
    <name type="scientific">Kribbella kalugense</name>
    <dbReference type="NCBI Taxonomy" id="2512221"/>
    <lineage>
        <taxon>Bacteria</taxon>
        <taxon>Bacillati</taxon>
        <taxon>Actinomycetota</taxon>
        <taxon>Actinomycetes</taxon>
        <taxon>Propionibacteriales</taxon>
        <taxon>Kribbellaceae</taxon>
        <taxon>Kribbella</taxon>
    </lineage>
</organism>
<name>A0A4R7ZTS7_9ACTN</name>
<keyword evidence="2" id="KW-1185">Reference proteome</keyword>
<accession>A0A4R7ZTS7</accession>
<dbReference type="AlphaFoldDB" id="A0A4R7ZTS7"/>
<protein>
    <submittedName>
        <fullName evidence="1">Uncharacterized protein</fullName>
    </submittedName>
</protein>
<dbReference type="Proteomes" id="UP000295447">
    <property type="component" value="Unassembled WGS sequence"/>
</dbReference>
<sequence>MDPHEDPVWIINTSTAAELLPQMLHRFHLGYQDPLIFGTATTPEAVVIPYKLWQSLTSTAAPVDNSDPHQH</sequence>
<dbReference type="RefSeq" id="WP_134114139.1">
    <property type="nucleotide sequence ID" value="NZ_SODF01000001.1"/>
</dbReference>
<gene>
    <name evidence="1" type="ORF">EV650_0069</name>
</gene>
<evidence type="ECO:0000313" key="2">
    <source>
        <dbReference type="Proteomes" id="UP000295447"/>
    </source>
</evidence>
<comment type="caution">
    <text evidence="1">The sequence shown here is derived from an EMBL/GenBank/DDBJ whole genome shotgun (WGS) entry which is preliminary data.</text>
</comment>